<feature type="region of interest" description="Disordered" evidence="2">
    <location>
        <begin position="242"/>
        <end position="294"/>
    </location>
</feature>
<dbReference type="InterPro" id="IPR019734">
    <property type="entry name" value="TPR_rpt"/>
</dbReference>
<protein>
    <submittedName>
        <fullName evidence="3">Tetratricopeptide repeat protein</fullName>
    </submittedName>
</protein>
<gene>
    <name evidence="3" type="ORF">ACFQY0_19105</name>
</gene>
<dbReference type="SUPFAM" id="SSF48452">
    <property type="entry name" value="TPR-like"/>
    <property type="match status" value="1"/>
</dbReference>
<name>A0ABW2LBY7_9BACT</name>
<evidence type="ECO:0000256" key="2">
    <source>
        <dbReference type="SAM" id="MobiDB-lite"/>
    </source>
</evidence>
<reference evidence="4" key="1">
    <citation type="journal article" date="2019" name="Int. J. Syst. Evol. Microbiol.">
        <title>The Global Catalogue of Microorganisms (GCM) 10K type strain sequencing project: providing services to taxonomists for standard genome sequencing and annotation.</title>
        <authorList>
            <consortium name="The Broad Institute Genomics Platform"/>
            <consortium name="The Broad Institute Genome Sequencing Center for Infectious Disease"/>
            <person name="Wu L."/>
            <person name="Ma J."/>
        </authorList>
    </citation>
    <scope>NUCLEOTIDE SEQUENCE [LARGE SCALE GENOMIC DNA]</scope>
    <source>
        <strain evidence="4">CGMCC 4.1467</strain>
    </source>
</reference>
<dbReference type="EMBL" id="JBHTBS010000015">
    <property type="protein sequence ID" value="MFC7339309.1"/>
    <property type="molecule type" value="Genomic_DNA"/>
</dbReference>
<keyword evidence="4" id="KW-1185">Reference proteome</keyword>
<dbReference type="PROSITE" id="PS50005">
    <property type="entry name" value="TPR"/>
    <property type="match status" value="1"/>
</dbReference>
<accession>A0ABW2LBY7</accession>
<feature type="repeat" description="TPR" evidence="1">
    <location>
        <begin position="156"/>
        <end position="189"/>
    </location>
</feature>
<proteinExistence type="predicted"/>
<keyword evidence="1" id="KW-0802">TPR repeat</keyword>
<dbReference type="Proteomes" id="UP001596472">
    <property type="component" value="Unassembled WGS sequence"/>
</dbReference>
<evidence type="ECO:0000256" key="1">
    <source>
        <dbReference type="PROSITE-ProRule" id="PRU00339"/>
    </source>
</evidence>
<evidence type="ECO:0000313" key="3">
    <source>
        <dbReference type="EMBL" id="MFC7339309.1"/>
    </source>
</evidence>
<dbReference type="RefSeq" id="WP_379715881.1">
    <property type="nucleotide sequence ID" value="NZ_JBHTBS010000015.1"/>
</dbReference>
<dbReference type="InterPro" id="IPR011990">
    <property type="entry name" value="TPR-like_helical_dom_sf"/>
</dbReference>
<sequence>MHRFRSNPADYENSEPYYRMAMLVTVLQQDFGIIYNPDRVTPVGVFESNDKFFADSRDVFIHGLTGENNSGTCSSLPSFYIAVGRRLKYPLALVSAKNHLFVRWEDQETRLNIEAAGIGVNTYDDDHYRKWPYPMTNQEEKDNGFIKNMTAAEECAVFMSIRGHCLMAAGRSDEAISAHEQAVRLAPQAQLYGIILDMAKREAAARAASKFRGAGMPPDPTLWGEPPEVAWILWHQQQTLRNQGPLHSGEPPGHAGEHLSDPTPRPPMPGQPFGNPNFGLPPSPSKPLSLHKSR</sequence>
<organism evidence="3 4">
    <name type="scientific">Haloferula chungangensis</name>
    <dbReference type="NCBI Taxonomy" id="1048331"/>
    <lineage>
        <taxon>Bacteria</taxon>
        <taxon>Pseudomonadati</taxon>
        <taxon>Verrucomicrobiota</taxon>
        <taxon>Verrucomicrobiia</taxon>
        <taxon>Verrucomicrobiales</taxon>
        <taxon>Verrucomicrobiaceae</taxon>
        <taxon>Haloferula</taxon>
    </lineage>
</organism>
<evidence type="ECO:0000313" key="4">
    <source>
        <dbReference type="Proteomes" id="UP001596472"/>
    </source>
</evidence>
<comment type="caution">
    <text evidence="3">The sequence shown here is derived from an EMBL/GenBank/DDBJ whole genome shotgun (WGS) entry which is preliminary data.</text>
</comment>